<dbReference type="AlphaFoldDB" id="A0A518B8S6"/>
<dbReference type="Proteomes" id="UP000317093">
    <property type="component" value="Chromosome"/>
</dbReference>
<gene>
    <name evidence="2" type="ORF">Pan216_42300</name>
</gene>
<dbReference type="EMBL" id="CP036279">
    <property type="protein sequence ID" value="QDU63352.1"/>
    <property type="molecule type" value="Genomic_DNA"/>
</dbReference>
<reference evidence="2 3" key="1">
    <citation type="submission" date="2019-02" db="EMBL/GenBank/DDBJ databases">
        <title>Deep-cultivation of Planctomycetes and their phenomic and genomic characterization uncovers novel biology.</title>
        <authorList>
            <person name="Wiegand S."/>
            <person name="Jogler M."/>
            <person name="Boedeker C."/>
            <person name="Pinto D."/>
            <person name="Vollmers J."/>
            <person name="Rivas-Marin E."/>
            <person name="Kohn T."/>
            <person name="Peeters S.H."/>
            <person name="Heuer A."/>
            <person name="Rast P."/>
            <person name="Oberbeckmann S."/>
            <person name="Bunk B."/>
            <person name="Jeske O."/>
            <person name="Meyerdierks A."/>
            <person name="Storesund J.E."/>
            <person name="Kallscheuer N."/>
            <person name="Luecker S."/>
            <person name="Lage O.M."/>
            <person name="Pohl T."/>
            <person name="Merkel B.J."/>
            <person name="Hornburger P."/>
            <person name="Mueller R.-W."/>
            <person name="Bruemmer F."/>
            <person name="Labrenz M."/>
            <person name="Spormann A.M."/>
            <person name="Op den Camp H."/>
            <person name="Overmann J."/>
            <person name="Amann R."/>
            <person name="Jetten M.S.M."/>
            <person name="Mascher T."/>
            <person name="Medema M.H."/>
            <person name="Devos D.P."/>
            <person name="Kaster A.-K."/>
            <person name="Ovreas L."/>
            <person name="Rohde M."/>
            <person name="Galperin M.Y."/>
            <person name="Jogler C."/>
        </authorList>
    </citation>
    <scope>NUCLEOTIDE SEQUENCE [LARGE SCALE GENOMIC DNA]</scope>
    <source>
        <strain evidence="2 3">Pan216</strain>
    </source>
</reference>
<name>A0A518B8S6_9BACT</name>
<dbReference type="PROSITE" id="PS51257">
    <property type="entry name" value="PROKAR_LIPOPROTEIN"/>
    <property type="match status" value="1"/>
</dbReference>
<protein>
    <recommendedName>
        <fullName evidence="4">Lipoprotein</fullName>
    </recommendedName>
</protein>
<dbReference type="RefSeq" id="WP_145260762.1">
    <property type="nucleotide sequence ID" value="NZ_CP036279.1"/>
</dbReference>
<sequence length="317" mass="34655">MNRPGIRRDRWWLLAGMSLAMGCSMGGQAPWKTALDKKDVILVDGSRGRPSPYTEDSPRRERLRGLAGGTTPTTDHSKAPAVAATDSSGPKVPQEIVRLYPPMAGPRLEPPKGMEPAPAAKALVAAAKERLASANGYSAELVRRWRGPDGRSDVELIEIEADGDTGEVVLQWRDEARLGRRVVLNTKSSEIPGKVRLGSDEPGLPSAEVTIDALEPGTAPGPHPILKFLPETWLSELDESYGDSELKIETYAVVDGNPAYHLWRDIEETSSSLPKRQRHWYIDIRTLTPTAVITHSADGEVVESLKIEEMTLRSGDE</sequence>
<dbReference type="KEGG" id="knv:Pan216_42300"/>
<feature type="region of interest" description="Disordered" evidence="1">
    <location>
        <begin position="42"/>
        <end position="90"/>
    </location>
</feature>
<organism evidence="2 3">
    <name type="scientific">Kolteria novifilia</name>
    <dbReference type="NCBI Taxonomy" id="2527975"/>
    <lineage>
        <taxon>Bacteria</taxon>
        <taxon>Pseudomonadati</taxon>
        <taxon>Planctomycetota</taxon>
        <taxon>Planctomycetia</taxon>
        <taxon>Kolteriales</taxon>
        <taxon>Kolteriaceae</taxon>
        <taxon>Kolteria</taxon>
    </lineage>
</organism>
<evidence type="ECO:0000313" key="2">
    <source>
        <dbReference type="EMBL" id="QDU63352.1"/>
    </source>
</evidence>
<accession>A0A518B8S6</accession>
<proteinExistence type="predicted"/>
<evidence type="ECO:0000256" key="1">
    <source>
        <dbReference type="SAM" id="MobiDB-lite"/>
    </source>
</evidence>
<keyword evidence="3" id="KW-1185">Reference proteome</keyword>
<evidence type="ECO:0008006" key="4">
    <source>
        <dbReference type="Google" id="ProtNLM"/>
    </source>
</evidence>
<evidence type="ECO:0000313" key="3">
    <source>
        <dbReference type="Proteomes" id="UP000317093"/>
    </source>
</evidence>